<feature type="compositionally biased region" description="Polar residues" evidence="1">
    <location>
        <begin position="298"/>
        <end position="307"/>
    </location>
</feature>
<comment type="caution">
    <text evidence="3">The sequence shown here is derived from an EMBL/GenBank/DDBJ whole genome shotgun (WGS) entry which is preliminary data.</text>
</comment>
<feature type="region of interest" description="Disordered" evidence="1">
    <location>
        <begin position="212"/>
        <end position="448"/>
    </location>
</feature>
<feature type="compositionally biased region" description="Polar residues" evidence="1">
    <location>
        <begin position="419"/>
        <end position="432"/>
    </location>
</feature>
<dbReference type="AlphaFoldDB" id="A0AAD9N7S6"/>
<organism evidence="3 4">
    <name type="scientific">Paralvinella palmiformis</name>
    <dbReference type="NCBI Taxonomy" id="53620"/>
    <lineage>
        <taxon>Eukaryota</taxon>
        <taxon>Metazoa</taxon>
        <taxon>Spiralia</taxon>
        <taxon>Lophotrochozoa</taxon>
        <taxon>Annelida</taxon>
        <taxon>Polychaeta</taxon>
        <taxon>Sedentaria</taxon>
        <taxon>Canalipalpata</taxon>
        <taxon>Terebellida</taxon>
        <taxon>Terebelliformia</taxon>
        <taxon>Alvinellidae</taxon>
        <taxon>Paralvinella</taxon>
    </lineage>
</organism>
<proteinExistence type="predicted"/>
<keyword evidence="2" id="KW-0472">Membrane</keyword>
<sequence length="511" mass="56259">MIDVYGHFCAPEATRLALLSLPTNQNTTRQVTIFYVTTGSFSNVTSPIANVTSLLANIEDAVYPGTLTVYGIGVDNYTQSGLEELVRAGNNTCRVKSLNEWKHYLYPSNTSKDSTGNGTDMLTSGSSNSTFSSLMAFFIIFNLTFVIVVIALCIWAGKSRPELKINLKRSSINGTKPLATIRANSRPLPAVPSEETSLQTNGLNQVILDNVDDLTNRPLPGPSSAELTSSSGGGSRDDLPCTPQTSPPPSKFNTKIPQGDKPVDDISRWLPSAPPKEPASLPQSSPRANLREKDLEGWTTNTSQDSPDPSRGFPRIPRGDQPVDDISRWLPSAPPKEPASLPQSSPRANLRERDLEGWTTNTSQDSPDPSRVFPRIPRGVQPVDEISRWLPPAHPKKSASLPQSSRSANLKEMDFPESITASPPESPASSRFSPRIPRADQPIDDINRWLPPLRPSKIELPPLRIRDSDEPFYVNVKSRNTSYFDVVRKDARKNLDKVKRISRRIISVFAE</sequence>
<evidence type="ECO:0000313" key="3">
    <source>
        <dbReference type="EMBL" id="KAK2160297.1"/>
    </source>
</evidence>
<feature type="transmembrane region" description="Helical" evidence="2">
    <location>
        <begin position="134"/>
        <end position="157"/>
    </location>
</feature>
<name>A0AAD9N7S6_9ANNE</name>
<evidence type="ECO:0000256" key="1">
    <source>
        <dbReference type="SAM" id="MobiDB-lite"/>
    </source>
</evidence>
<keyword evidence="2" id="KW-1133">Transmembrane helix</keyword>
<protein>
    <submittedName>
        <fullName evidence="3">Uncharacterized protein</fullName>
    </submittedName>
</protein>
<feature type="compositionally biased region" description="Polar residues" evidence="1">
    <location>
        <begin position="358"/>
        <end position="367"/>
    </location>
</feature>
<evidence type="ECO:0000313" key="4">
    <source>
        <dbReference type="Proteomes" id="UP001208570"/>
    </source>
</evidence>
<dbReference type="Proteomes" id="UP001208570">
    <property type="component" value="Unassembled WGS sequence"/>
</dbReference>
<dbReference type="EMBL" id="JAODUP010000136">
    <property type="protein sequence ID" value="KAK2160297.1"/>
    <property type="molecule type" value="Genomic_DNA"/>
</dbReference>
<gene>
    <name evidence="3" type="ORF">LSH36_136g00041</name>
</gene>
<evidence type="ECO:0000256" key="2">
    <source>
        <dbReference type="SAM" id="Phobius"/>
    </source>
</evidence>
<accession>A0AAD9N7S6</accession>
<reference evidence="3" key="1">
    <citation type="journal article" date="2023" name="Mol. Biol. Evol.">
        <title>Third-Generation Sequencing Reveals the Adaptive Role of the Epigenome in Three Deep-Sea Polychaetes.</title>
        <authorList>
            <person name="Perez M."/>
            <person name="Aroh O."/>
            <person name="Sun Y."/>
            <person name="Lan Y."/>
            <person name="Juniper S.K."/>
            <person name="Young C.R."/>
            <person name="Angers B."/>
            <person name="Qian P.Y."/>
        </authorList>
    </citation>
    <scope>NUCLEOTIDE SEQUENCE</scope>
    <source>
        <strain evidence="3">P08H-3</strain>
    </source>
</reference>
<keyword evidence="2" id="KW-0812">Transmembrane</keyword>
<keyword evidence="4" id="KW-1185">Reference proteome</keyword>